<dbReference type="EMBL" id="CM056778">
    <property type="protein sequence ID" value="KAJ8736156.1"/>
    <property type="molecule type" value="Genomic_DNA"/>
</dbReference>
<organism evidence="1 2">
    <name type="scientific">Mythimna loreyi</name>
    <dbReference type="NCBI Taxonomy" id="667449"/>
    <lineage>
        <taxon>Eukaryota</taxon>
        <taxon>Metazoa</taxon>
        <taxon>Ecdysozoa</taxon>
        <taxon>Arthropoda</taxon>
        <taxon>Hexapoda</taxon>
        <taxon>Insecta</taxon>
        <taxon>Pterygota</taxon>
        <taxon>Neoptera</taxon>
        <taxon>Endopterygota</taxon>
        <taxon>Lepidoptera</taxon>
        <taxon>Glossata</taxon>
        <taxon>Ditrysia</taxon>
        <taxon>Noctuoidea</taxon>
        <taxon>Noctuidae</taxon>
        <taxon>Noctuinae</taxon>
        <taxon>Hadenini</taxon>
        <taxon>Mythimna</taxon>
    </lineage>
</organism>
<reference evidence="1" key="1">
    <citation type="submission" date="2023-03" db="EMBL/GenBank/DDBJ databases">
        <title>Chromosome-level genomes of two armyworms, Mythimna separata and Mythimna loreyi, provide insights into the biosynthesis and reception of sex pheromones.</title>
        <authorList>
            <person name="Zhao H."/>
        </authorList>
    </citation>
    <scope>NUCLEOTIDE SEQUENCE</scope>
    <source>
        <strain evidence="1">BeijingLab</strain>
    </source>
</reference>
<gene>
    <name evidence="1" type="ORF">PYW08_006812</name>
</gene>
<accession>A0ACC2RAL4</accession>
<evidence type="ECO:0000313" key="2">
    <source>
        <dbReference type="Proteomes" id="UP001231649"/>
    </source>
</evidence>
<dbReference type="Proteomes" id="UP001231649">
    <property type="component" value="Chromosome 2"/>
</dbReference>
<evidence type="ECO:0000313" key="1">
    <source>
        <dbReference type="EMBL" id="KAJ8736156.1"/>
    </source>
</evidence>
<proteinExistence type="predicted"/>
<keyword evidence="2" id="KW-1185">Reference proteome</keyword>
<sequence length="232" mass="25926">MCLSILVPTLIVIRFDHWILFVTHWGLVLNTIASALACAVSLMEFHKGPNSNPKTLVKLYWASFNTAASSALFITIFRYLFVTLKLINVISYVGDVMAHVMNSVLMVCLLVSSRHPTRLLHFYFSLIFGMVYALFTIIYYLTGGLSPFNTTHIYPNLDWARPGETTIWTVFSMCSIIAFHIVVVGITLGRDALTKKCRNPTVISVPNSNISSESNPAGAKGKSLARWTVLRF</sequence>
<protein>
    <submittedName>
        <fullName evidence="1">Uncharacterized protein</fullName>
    </submittedName>
</protein>
<comment type="caution">
    <text evidence="1">The sequence shown here is derived from an EMBL/GenBank/DDBJ whole genome shotgun (WGS) entry which is preliminary data.</text>
</comment>
<name>A0ACC2RAL4_9NEOP</name>